<gene>
    <name evidence="1" type="ORF">R1flu_013970</name>
</gene>
<dbReference type="AlphaFoldDB" id="A0ABD1YES2"/>
<proteinExistence type="predicted"/>
<organism evidence="1 2">
    <name type="scientific">Riccia fluitans</name>
    <dbReference type="NCBI Taxonomy" id="41844"/>
    <lineage>
        <taxon>Eukaryota</taxon>
        <taxon>Viridiplantae</taxon>
        <taxon>Streptophyta</taxon>
        <taxon>Embryophyta</taxon>
        <taxon>Marchantiophyta</taxon>
        <taxon>Marchantiopsida</taxon>
        <taxon>Marchantiidae</taxon>
        <taxon>Marchantiales</taxon>
        <taxon>Ricciaceae</taxon>
        <taxon>Riccia</taxon>
    </lineage>
</organism>
<dbReference type="Proteomes" id="UP001605036">
    <property type="component" value="Unassembled WGS sequence"/>
</dbReference>
<comment type="caution">
    <text evidence="1">The sequence shown here is derived from an EMBL/GenBank/DDBJ whole genome shotgun (WGS) entry which is preliminary data.</text>
</comment>
<sequence length="197" mass="22060">MWRDVIPEFCAVPPWVSTRSSEGMMLTPIGHPRAKRGARGQPCLTPLSSLISFKKAPFTWIKEDFAGDSVQTRGLFRRAGSFFLHDPSKTPSGVLIPLLLCIRVFFKLKYSKAVIHNRWRSELGVFERFPAFFLDHLEVFLLLEGFADIHQHTGLQEFGSTSGSSTHIVAAQGAHTSSTGCFPRFQELPVVLLDVED</sequence>
<accession>A0ABD1YES2</accession>
<evidence type="ECO:0000313" key="1">
    <source>
        <dbReference type="EMBL" id="KAL2629284.1"/>
    </source>
</evidence>
<evidence type="ECO:0000313" key="2">
    <source>
        <dbReference type="Proteomes" id="UP001605036"/>
    </source>
</evidence>
<keyword evidence="2" id="KW-1185">Reference proteome</keyword>
<dbReference type="EMBL" id="JBHFFA010000004">
    <property type="protein sequence ID" value="KAL2629284.1"/>
    <property type="molecule type" value="Genomic_DNA"/>
</dbReference>
<name>A0ABD1YES2_9MARC</name>
<reference evidence="1 2" key="1">
    <citation type="submission" date="2024-09" db="EMBL/GenBank/DDBJ databases">
        <title>Chromosome-scale assembly of Riccia fluitans.</title>
        <authorList>
            <person name="Paukszto L."/>
            <person name="Sawicki J."/>
            <person name="Karawczyk K."/>
            <person name="Piernik-Szablinska J."/>
            <person name="Szczecinska M."/>
            <person name="Mazdziarz M."/>
        </authorList>
    </citation>
    <scope>NUCLEOTIDE SEQUENCE [LARGE SCALE GENOMIC DNA]</scope>
    <source>
        <strain evidence="1">Rf_01</strain>
        <tissue evidence="1">Aerial parts of the thallus</tissue>
    </source>
</reference>
<protein>
    <submittedName>
        <fullName evidence="1">Uncharacterized protein</fullName>
    </submittedName>
</protein>